<feature type="signal peptide" evidence="6">
    <location>
        <begin position="1"/>
        <end position="18"/>
    </location>
</feature>
<accession>A0A8H3UH02</accession>
<dbReference type="PANTHER" id="PTHR11709:SF361">
    <property type="entry name" value="IRON TRANSPORT MULTICOPPER OXIDASE FET3"/>
    <property type="match status" value="1"/>
</dbReference>
<evidence type="ECO:0000256" key="4">
    <source>
        <dbReference type="ARBA" id="ARBA00023002"/>
    </source>
</evidence>
<dbReference type="InterPro" id="IPR002355">
    <property type="entry name" value="Cu_oxidase_Cu_BS"/>
</dbReference>
<evidence type="ECO:0000256" key="5">
    <source>
        <dbReference type="ARBA" id="ARBA00023008"/>
    </source>
</evidence>
<dbReference type="SUPFAM" id="SSF49503">
    <property type="entry name" value="Cupredoxins"/>
    <property type="match status" value="3"/>
</dbReference>
<dbReference type="InterPro" id="IPR044130">
    <property type="entry name" value="CuRO_2_Fet3-like"/>
</dbReference>
<evidence type="ECO:0000259" key="9">
    <source>
        <dbReference type="Pfam" id="PF07732"/>
    </source>
</evidence>
<keyword evidence="5" id="KW-0186">Copper</keyword>
<dbReference type="InterPro" id="IPR033138">
    <property type="entry name" value="Cu_oxidase_CS"/>
</dbReference>
<dbReference type="Pfam" id="PF07731">
    <property type="entry name" value="Cu-oxidase_2"/>
    <property type="match status" value="1"/>
</dbReference>
<proteinExistence type="inferred from homology"/>
<dbReference type="PROSITE" id="PS00079">
    <property type="entry name" value="MULTICOPPER_OXIDASE1"/>
    <property type="match status" value="2"/>
</dbReference>
<dbReference type="EMBL" id="WNWR01000717">
    <property type="protein sequence ID" value="KAE9970517.1"/>
    <property type="molecule type" value="Genomic_DNA"/>
</dbReference>
<comment type="caution">
    <text evidence="10">The sequence shown here is derived from an EMBL/GenBank/DDBJ whole genome shotgun (WGS) entry which is preliminary data.</text>
</comment>
<dbReference type="Pfam" id="PF00394">
    <property type="entry name" value="Cu-oxidase"/>
    <property type="match status" value="1"/>
</dbReference>
<dbReference type="GO" id="GO:0033215">
    <property type="term" value="P:reductive iron assimilation"/>
    <property type="evidence" value="ECO:0007669"/>
    <property type="project" value="TreeGrafter"/>
</dbReference>
<protein>
    <recommendedName>
        <fullName evidence="12">Laccase</fullName>
    </recommendedName>
</protein>
<gene>
    <name evidence="10" type="ORF">EG327_010248</name>
</gene>
<dbReference type="GO" id="GO:0010106">
    <property type="term" value="P:cellular response to iron ion starvation"/>
    <property type="evidence" value="ECO:0007669"/>
    <property type="project" value="TreeGrafter"/>
</dbReference>
<dbReference type="Gene3D" id="2.60.40.420">
    <property type="entry name" value="Cupredoxins - blue copper proteins"/>
    <property type="match status" value="3"/>
</dbReference>
<evidence type="ECO:0000256" key="3">
    <source>
        <dbReference type="ARBA" id="ARBA00022729"/>
    </source>
</evidence>
<dbReference type="AlphaFoldDB" id="A0A8H3UH02"/>
<organism evidence="10 11">
    <name type="scientific">Venturia inaequalis</name>
    <name type="common">Apple scab fungus</name>
    <dbReference type="NCBI Taxonomy" id="5025"/>
    <lineage>
        <taxon>Eukaryota</taxon>
        <taxon>Fungi</taxon>
        <taxon>Dikarya</taxon>
        <taxon>Ascomycota</taxon>
        <taxon>Pezizomycotina</taxon>
        <taxon>Dothideomycetes</taxon>
        <taxon>Pleosporomycetidae</taxon>
        <taxon>Venturiales</taxon>
        <taxon>Venturiaceae</taxon>
        <taxon>Venturia</taxon>
    </lineage>
</organism>
<evidence type="ECO:0000256" key="2">
    <source>
        <dbReference type="ARBA" id="ARBA00022723"/>
    </source>
</evidence>
<dbReference type="CDD" id="cd13877">
    <property type="entry name" value="CuRO_2_Fet3p_like"/>
    <property type="match status" value="1"/>
</dbReference>
<reference evidence="10 11" key="1">
    <citation type="submission" date="2019-07" db="EMBL/GenBank/DDBJ databases">
        <title>Venturia inaequalis Genome Resource.</title>
        <authorList>
            <person name="Lichtner F.J."/>
        </authorList>
    </citation>
    <scope>NUCLEOTIDE SEQUENCE [LARGE SCALE GENOMIC DNA]</scope>
    <source>
        <strain evidence="10 11">DMI_063113</strain>
    </source>
</reference>
<feature type="domain" description="Plastocyanin-like" evidence="8">
    <location>
        <begin position="369"/>
        <end position="513"/>
    </location>
</feature>
<evidence type="ECO:0000256" key="6">
    <source>
        <dbReference type="SAM" id="SignalP"/>
    </source>
</evidence>
<dbReference type="Proteomes" id="UP000490939">
    <property type="component" value="Unassembled WGS sequence"/>
</dbReference>
<dbReference type="GO" id="GO:0004322">
    <property type="term" value="F:ferroxidase activity"/>
    <property type="evidence" value="ECO:0007669"/>
    <property type="project" value="TreeGrafter"/>
</dbReference>
<evidence type="ECO:0008006" key="12">
    <source>
        <dbReference type="Google" id="ProtNLM"/>
    </source>
</evidence>
<dbReference type="PROSITE" id="PS00080">
    <property type="entry name" value="MULTICOPPER_OXIDASE2"/>
    <property type="match status" value="1"/>
</dbReference>
<feature type="domain" description="Plastocyanin-like" evidence="7">
    <location>
        <begin position="152"/>
        <end position="285"/>
    </location>
</feature>
<dbReference type="InterPro" id="IPR045087">
    <property type="entry name" value="Cu-oxidase_fam"/>
</dbReference>
<keyword evidence="3 6" id="KW-0732">Signal</keyword>
<evidence type="ECO:0000313" key="10">
    <source>
        <dbReference type="EMBL" id="KAE9970517.1"/>
    </source>
</evidence>
<feature type="domain" description="Plastocyanin-like" evidence="9">
    <location>
        <begin position="29"/>
        <end position="141"/>
    </location>
</feature>
<evidence type="ECO:0000256" key="1">
    <source>
        <dbReference type="ARBA" id="ARBA00010609"/>
    </source>
</evidence>
<evidence type="ECO:0000259" key="8">
    <source>
        <dbReference type="Pfam" id="PF07731"/>
    </source>
</evidence>
<dbReference type="InterPro" id="IPR008972">
    <property type="entry name" value="Cupredoxin"/>
</dbReference>
<keyword evidence="11" id="KW-1185">Reference proteome</keyword>
<dbReference type="InterPro" id="IPR011706">
    <property type="entry name" value="Cu-oxidase_C"/>
</dbReference>
<dbReference type="Pfam" id="PF07732">
    <property type="entry name" value="Cu-oxidase_3"/>
    <property type="match status" value="1"/>
</dbReference>
<dbReference type="GO" id="GO:0033573">
    <property type="term" value="C:high-affinity iron permease complex"/>
    <property type="evidence" value="ECO:0007669"/>
    <property type="project" value="TreeGrafter"/>
</dbReference>
<feature type="chain" id="PRO_5034427227" description="Laccase" evidence="6">
    <location>
        <begin position="19"/>
        <end position="570"/>
    </location>
</feature>
<dbReference type="InterPro" id="IPR001117">
    <property type="entry name" value="Cu-oxidase_2nd"/>
</dbReference>
<comment type="similarity">
    <text evidence="1">Belongs to the multicopper oxidase family.</text>
</comment>
<keyword evidence="2" id="KW-0479">Metal-binding</keyword>
<evidence type="ECO:0000313" key="11">
    <source>
        <dbReference type="Proteomes" id="UP000490939"/>
    </source>
</evidence>
<keyword evidence="4" id="KW-0560">Oxidoreductase</keyword>
<dbReference type="InterPro" id="IPR011707">
    <property type="entry name" value="Cu-oxidase-like_N"/>
</dbReference>
<dbReference type="PANTHER" id="PTHR11709">
    <property type="entry name" value="MULTI-COPPER OXIDASE"/>
    <property type="match status" value="1"/>
</dbReference>
<dbReference type="GO" id="GO:0005507">
    <property type="term" value="F:copper ion binding"/>
    <property type="evidence" value="ECO:0007669"/>
    <property type="project" value="InterPro"/>
</dbReference>
<sequence length="570" mass="62554">MFSLWFLSLSLFFDSVSSAHYIFDLFWINAAVDGVSRSVIGVNGKWPPPTIEANVGEEITVVVYNNLGNATTALHWHGIHQKSERRGLMDGAGGVSQCPIPPGSNFTYSFVVHHPGSFWYHSHDSSQYPDGLRAPMIINDPLAPYKDEIEDEFVLTLSDWYQTQTRPLVAQYQSAANTFASEPVPQSILVNEGQGTNYTVKAGKTYLFRVMNIGAFPAFFFNIEDHNVTIVAMDGIYTQRTTAQTLHVGTGQRYDILVTTQPNATKNFDISALVDMSAFNPGTGTYYNGSKIAQAGLNYLPHMGPAKARSVKAWASLLPAIDDITISPLDTFFQPRLEPVDQYIELYVNRTKSVPHGIPRATINNKTYIPQKVPALYTALTIGDEFNMRPEVYGEIAPYIVPDGNIVEITIINDTPAPHPWHLHGHSMQIINRTFYGTTTPPNIILPDDAGVVHVPAPTLPQSPMRRDTVYVYPNGGTLTMRFKADNPGVWLLHCHVEWHVSAGMQATIIEAPNVLAGMGLVVPEDHKRVCGNLQPAMPVEGNAAGNWGVNMTVANVVVLEAGGVAPADS</sequence>
<evidence type="ECO:0000259" key="7">
    <source>
        <dbReference type="Pfam" id="PF00394"/>
    </source>
</evidence>
<name>A0A8H3UH02_VENIN</name>